<dbReference type="PANTHER" id="PTHR21047">
    <property type="entry name" value="DTDP-6-DEOXY-D-GLUCOSE-3,5 EPIMERASE"/>
    <property type="match status" value="1"/>
</dbReference>
<evidence type="ECO:0000313" key="3">
    <source>
        <dbReference type="Proteomes" id="UP000574276"/>
    </source>
</evidence>
<dbReference type="GO" id="GO:0005829">
    <property type="term" value="C:cytosol"/>
    <property type="evidence" value="ECO:0007669"/>
    <property type="project" value="TreeGrafter"/>
</dbReference>
<dbReference type="GO" id="GO:0008830">
    <property type="term" value="F:dTDP-4-dehydrorhamnose 3,5-epimerase activity"/>
    <property type="evidence" value="ECO:0007669"/>
    <property type="project" value="InterPro"/>
</dbReference>
<dbReference type="EMBL" id="JACEGA010000001">
    <property type="protein sequence ID" value="MBB2183467.1"/>
    <property type="molecule type" value="Genomic_DNA"/>
</dbReference>
<dbReference type="InterPro" id="IPR011051">
    <property type="entry name" value="RmlC_Cupin_sf"/>
</dbReference>
<dbReference type="AlphaFoldDB" id="A0A839K242"/>
<reference evidence="2 3" key="1">
    <citation type="submission" date="2020-07" db="EMBL/GenBank/DDBJ databases">
        <title>Characterization and genome sequencing of isolate MD1, a novel member within the family Lachnospiraceae.</title>
        <authorList>
            <person name="Rettenmaier R."/>
            <person name="Di Bello L."/>
            <person name="Zinser C."/>
            <person name="Scheitz K."/>
            <person name="Liebl W."/>
            <person name="Zverlov V."/>
        </authorList>
    </citation>
    <scope>NUCLEOTIDE SEQUENCE [LARGE SCALE GENOMIC DNA]</scope>
    <source>
        <strain evidence="2 3">MD1</strain>
    </source>
</reference>
<dbReference type="Gene3D" id="2.60.120.10">
    <property type="entry name" value="Jelly Rolls"/>
    <property type="match status" value="1"/>
</dbReference>
<dbReference type="GO" id="GO:0000271">
    <property type="term" value="P:polysaccharide biosynthetic process"/>
    <property type="evidence" value="ECO:0007669"/>
    <property type="project" value="TreeGrafter"/>
</dbReference>
<proteinExistence type="predicted"/>
<dbReference type="InterPro" id="IPR000888">
    <property type="entry name" value="RmlC-like"/>
</dbReference>
<gene>
    <name evidence="2" type="ORF">H0486_11310</name>
</gene>
<dbReference type="PANTHER" id="PTHR21047:SF2">
    <property type="entry name" value="THYMIDINE DIPHOSPHO-4-KETO-RHAMNOSE 3,5-EPIMERASE"/>
    <property type="match status" value="1"/>
</dbReference>
<organism evidence="2 3">
    <name type="scientific">Variimorphobacter saccharofermentans</name>
    <dbReference type="NCBI Taxonomy" id="2755051"/>
    <lineage>
        <taxon>Bacteria</taxon>
        <taxon>Bacillati</taxon>
        <taxon>Bacillota</taxon>
        <taxon>Clostridia</taxon>
        <taxon>Lachnospirales</taxon>
        <taxon>Lachnospiraceae</taxon>
        <taxon>Variimorphobacter</taxon>
    </lineage>
</organism>
<feature type="site" description="Participates in a stacking interaction with the thymidine ring of dTDP-4-oxo-6-deoxyglucose" evidence="1">
    <location>
        <position position="138"/>
    </location>
</feature>
<sequence length="174" mass="20236">MMIIDSIFEEVKILELSRREDRRGIMSVTYHEKDLSEIGIDFKVKEYRVYTMPTKGIFFGIHYQTSDYPQAKLVSVIQGKGLDYIVDLRPESKTYKQWKVIELCADNAKAVYIPDGFGHAFLSMEDNTIQQFAIDEYFIEDCAKQINYKDPGIGLRLPLKNIILSDYDRNAPYI</sequence>
<name>A0A839K242_9FIRM</name>
<accession>A0A839K242</accession>
<comment type="caution">
    <text evidence="2">The sequence shown here is derived from an EMBL/GenBank/DDBJ whole genome shotgun (WGS) entry which is preliminary data.</text>
</comment>
<dbReference type="GO" id="GO:0019305">
    <property type="term" value="P:dTDP-rhamnose biosynthetic process"/>
    <property type="evidence" value="ECO:0007669"/>
    <property type="project" value="TreeGrafter"/>
</dbReference>
<evidence type="ECO:0000256" key="1">
    <source>
        <dbReference type="PIRSR" id="PIRSR600888-3"/>
    </source>
</evidence>
<dbReference type="SUPFAM" id="SSF51182">
    <property type="entry name" value="RmlC-like cupins"/>
    <property type="match status" value="1"/>
</dbReference>
<protein>
    <submittedName>
        <fullName evidence="2">dTDP-4-dehydrorhamnose 3,5-epimerase family protein</fullName>
    </submittedName>
</protein>
<dbReference type="RefSeq" id="WP_228353122.1">
    <property type="nucleotide sequence ID" value="NZ_JACEGA010000001.1"/>
</dbReference>
<dbReference type="Pfam" id="PF00908">
    <property type="entry name" value="dTDP_sugar_isom"/>
    <property type="match status" value="1"/>
</dbReference>
<evidence type="ECO:0000313" key="2">
    <source>
        <dbReference type="EMBL" id="MBB2183467.1"/>
    </source>
</evidence>
<keyword evidence="3" id="KW-1185">Reference proteome</keyword>
<dbReference type="InterPro" id="IPR014710">
    <property type="entry name" value="RmlC-like_jellyroll"/>
</dbReference>
<dbReference type="Proteomes" id="UP000574276">
    <property type="component" value="Unassembled WGS sequence"/>
</dbReference>